<proteinExistence type="predicted"/>
<feature type="region of interest" description="Disordered" evidence="3">
    <location>
        <begin position="1"/>
        <end position="97"/>
    </location>
</feature>
<feature type="region of interest" description="Disordered" evidence="3">
    <location>
        <begin position="245"/>
        <end position="266"/>
    </location>
</feature>
<dbReference type="InterPro" id="IPR035979">
    <property type="entry name" value="RBD_domain_sf"/>
</dbReference>
<feature type="region of interest" description="Disordered" evidence="3">
    <location>
        <begin position="323"/>
        <end position="425"/>
    </location>
</feature>
<organism evidence="5 6">
    <name type="scientific">Somion occarium</name>
    <dbReference type="NCBI Taxonomy" id="3059160"/>
    <lineage>
        <taxon>Eukaryota</taxon>
        <taxon>Fungi</taxon>
        <taxon>Dikarya</taxon>
        <taxon>Basidiomycota</taxon>
        <taxon>Agaricomycotina</taxon>
        <taxon>Agaricomycetes</taxon>
        <taxon>Polyporales</taxon>
        <taxon>Cerrenaceae</taxon>
        <taxon>Somion</taxon>
    </lineage>
</organism>
<evidence type="ECO:0000313" key="5">
    <source>
        <dbReference type="EMBL" id="CAL1701000.1"/>
    </source>
</evidence>
<dbReference type="Gene3D" id="3.30.70.330">
    <property type="match status" value="2"/>
</dbReference>
<feature type="compositionally biased region" description="Low complexity" evidence="3">
    <location>
        <begin position="1"/>
        <end position="16"/>
    </location>
</feature>
<dbReference type="Pfam" id="PF00076">
    <property type="entry name" value="RRM_1"/>
    <property type="match status" value="1"/>
</dbReference>
<dbReference type="PROSITE" id="PS50102">
    <property type="entry name" value="RRM"/>
    <property type="match status" value="2"/>
</dbReference>
<dbReference type="PANTHER" id="PTHR23236:SF95">
    <property type="entry name" value="NUCLEOLAR PROTEIN 13"/>
    <property type="match status" value="1"/>
</dbReference>
<evidence type="ECO:0000313" key="6">
    <source>
        <dbReference type="Proteomes" id="UP001497453"/>
    </source>
</evidence>
<feature type="compositionally biased region" description="Basic and acidic residues" evidence="3">
    <location>
        <begin position="323"/>
        <end position="340"/>
    </location>
</feature>
<protein>
    <recommendedName>
        <fullName evidence="4">RRM domain-containing protein</fullName>
    </recommendedName>
</protein>
<evidence type="ECO:0000256" key="2">
    <source>
        <dbReference type="PROSITE-ProRule" id="PRU00176"/>
    </source>
</evidence>
<dbReference type="SMART" id="SM00360">
    <property type="entry name" value="RRM"/>
    <property type="match status" value="2"/>
</dbReference>
<dbReference type="InterPro" id="IPR000504">
    <property type="entry name" value="RRM_dom"/>
</dbReference>
<keyword evidence="1 2" id="KW-0694">RNA-binding</keyword>
<feature type="compositionally biased region" description="Basic and acidic residues" evidence="3">
    <location>
        <begin position="67"/>
        <end position="84"/>
    </location>
</feature>
<feature type="compositionally biased region" description="Low complexity" evidence="3">
    <location>
        <begin position="198"/>
        <end position="209"/>
    </location>
</feature>
<gene>
    <name evidence="5" type="ORF">GFSPODELE1_LOCUS3384</name>
</gene>
<dbReference type="InterPro" id="IPR012677">
    <property type="entry name" value="Nucleotide-bd_a/b_plait_sf"/>
</dbReference>
<dbReference type="EMBL" id="OZ037945">
    <property type="protein sequence ID" value="CAL1701000.1"/>
    <property type="molecule type" value="Genomic_DNA"/>
</dbReference>
<evidence type="ECO:0000256" key="3">
    <source>
        <dbReference type="SAM" id="MobiDB-lite"/>
    </source>
</evidence>
<dbReference type="PANTHER" id="PTHR23236">
    <property type="entry name" value="EUKARYOTIC TRANSLATION INITIATION FACTOR 4B/4H"/>
    <property type="match status" value="1"/>
</dbReference>
<keyword evidence="6" id="KW-1185">Reference proteome</keyword>
<evidence type="ECO:0000256" key="1">
    <source>
        <dbReference type="ARBA" id="ARBA00022884"/>
    </source>
</evidence>
<name>A0ABP1CZB8_9APHY</name>
<sequence length="425" mass="46427">MSSSESSSDSGQSSISKPPHAKNSLHDDDDNTSGSDSESADSSTDGDSKAEDTQVLSHAEKRRQKKELKNKARDEKAAENKVKNTAEIAPSKAPKRQNSVWVGNLTFKTTPQSLRQFFDGVGEITRIHMPMKLTSGGPSGGAVKENRGFAYVDFATPEAKVVAITLSENHLDGRRLLIKDGDDFDGRPSTSKADPAEGTPGKPSGTTKTAQKILSAQKQPPGPTLFLGNLGFAATDESIREMFDRTRTQSKGGAEPEDEEQKPGLSASIRKIRMGTFEDTGKCKGWAFADFTNTEAATAALTSRKAFYLDGRQLVVEFASPDAVRRGGYRSDARDKKPIRSDSAQDNERPKRKAFGEEGDESKAHDAEDKPWKRRHTDDERSERRRTTTKDGRPKFRPKPGAALALAKRQEVAIVPSQGKKTVFE</sequence>
<reference evidence="6" key="1">
    <citation type="submission" date="2024-04" db="EMBL/GenBank/DDBJ databases">
        <authorList>
            <person name="Shaw F."/>
            <person name="Minotto A."/>
        </authorList>
    </citation>
    <scope>NUCLEOTIDE SEQUENCE [LARGE SCALE GENOMIC DNA]</scope>
</reference>
<feature type="region of interest" description="Disordered" evidence="3">
    <location>
        <begin position="179"/>
        <end position="229"/>
    </location>
</feature>
<feature type="domain" description="RRM" evidence="4">
    <location>
        <begin position="98"/>
        <end position="183"/>
    </location>
</feature>
<dbReference type="SUPFAM" id="SSF54928">
    <property type="entry name" value="RNA-binding domain, RBD"/>
    <property type="match status" value="2"/>
</dbReference>
<feature type="domain" description="RRM" evidence="4">
    <location>
        <begin position="223"/>
        <end position="321"/>
    </location>
</feature>
<dbReference type="Proteomes" id="UP001497453">
    <property type="component" value="Chromosome 2"/>
</dbReference>
<feature type="compositionally biased region" description="Low complexity" evidence="3">
    <location>
        <begin position="32"/>
        <end position="45"/>
    </location>
</feature>
<feature type="compositionally biased region" description="Basic and acidic residues" evidence="3">
    <location>
        <begin position="361"/>
        <end position="394"/>
    </location>
</feature>
<accession>A0ABP1CZB8</accession>
<evidence type="ECO:0000259" key="4">
    <source>
        <dbReference type="PROSITE" id="PS50102"/>
    </source>
</evidence>